<accession>A0ABD6DVU0</accession>
<feature type="region of interest" description="Disordered" evidence="1">
    <location>
        <begin position="23"/>
        <end position="68"/>
    </location>
</feature>
<keyword evidence="3" id="KW-1185">Reference proteome</keyword>
<dbReference type="EMBL" id="JBHUDP010000004">
    <property type="protein sequence ID" value="MFD1686412.1"/>
    <property type="molecule type" value="Genomic_DNA"/>
</dbReference>
<organism evidence="2 3">
    <name type="scientific">Halobellus litoreus</name>
    <dbReference type="NCBI Taxonomy" id="755310"/>
    <lineage>
        <taxon>Archaea</taxon>
        <taxon>Methanobacteriati</taxon>
        <taxon>Methanobacteriota</taxon>
        <taxon>Stenosarchaea group</taxon>
        <taxon>Halobacteria</taxon>
        <taxon>Halobacteriales</taxon>
        <taxon>Haloferacaceae</taxon>
        <taxon>Halobellus</taxon>
    </lineage>
</organism>
<comment type="caution">
    <text evidence="2">The sequence shown here is derived from an EMBL/GenBank/DDBJ whole genome shotgun (WGS) entry which is preliminary data.</text>
</comment>
<evidence type="ECO:0000313" key="2">
    <source>
        <dbReference type="EMBL" id="MFD1686412.1"/>
    </source>
</evidence>
<feature type="compositionally biased region" description="Low complexity" evidence="1">
    <location>
        <begin position="27"/>
        <end position="44"/>
    </location>
</feature>
<evidence type="ECO:0000313" key="3">
    <source>
        <dbReference type="Proteomes" id="UP001597092"/>
    </source>
</evidence>
<dbReference type="AlphaFoldDB" id="A0ABD6DVU0"/>
<sequence>MNRRRYLAATGAALTAPLVGCFQSDAEPTPTGSTTDTTESGSGPAEAETGRSTDRGAGGRSIDGLLHNDTSVPRSFAVTITDTDGTVLLEKERTVGPSGSALLPRIGRPGTTRAVQVAVGDTTVLKEVAFDVERTPQRVDGYVEIRYTDSGDVTVEFTPIAYPHTEVVTADPRVDTPPQAIERPQTPADPSESGDWNAEYLGETIATTPSLDFTTVARRGGARPPMRHRDPEGELYWVTLITDEATRDTLLDLDAVDETARQRLSSVDFTESVLVAVETGYGSGSVEHRWARVEETANGVRLHGYYTDPWIQTDDLTTRGSIVEIDRPAGEVTLARVSLTVSEDRRVHFNSTEGLVTME</sequence>
<proteinExistence type="predicted"/>
<dbReference type="Proteomes" id="UP001597092">
    <property type="component" value="Unassembled WGS sequence"/>
</dbReference>
<gene>
    <name evidence="2" type="ORF">ACFSAS_12390</name>
</gene>
<feature type="region of interest" description="Disordered" evidence="1">
    <location>
        <begin position="171"/>
        <end position="194"/>
    </location>
</feature>
<reference evidence="2 3" key="1">
    <citation type="journal article" date="2019" name="Int. J. Syst. Evol. Microbiol.">
        <title>The Global Catalogue of Microorganisms (GCM) 10K type strain sequencing project: providing services to taxonomists for standard genome sequencing and annotation.</title>
        <authorList>
            <consortium name="The Broad Institute Genomics Platform"/>
            <consortium name="The Broad Institute Genome Sequencing Center for Infectious Disease"/>
            <person name="Wu L."/>
            <person name="Ma J."/>
        </authorList>
    </citation>
    <scope>NUCLEOTIDE SEQUENCE [LARGE SCALE GENOMIC DNA]</scope>
    <source>
        <strain evidence="2 3">CGMCC 1.10387</strain>
    </source>
</reference>
<protein>
    <submittedName>
        <fullName evidence="2">Uncharacterized protein</fullName>
    </submittedName>
</protein>
<dbReference type="RefSeq" id="WP_256305434.1">
    <property type="nucleotide sequence ID" value="NZ_JANHAW010000001.1"/>
</dbReference>
<name>A0ABD6DVU0_9EURY</name>
<evidence type="ECO:0000256" key="1">
    <source>
        <dbReference type="SAM" id="MobiDB-lite"/>
    </source>
</evidence>